<dbReference type="EMBL" id="JBCLYO010000002">
    <property type="protein sequence ID" value="KAL0092803.1"/>
    <property type="molecule type" value="Genomic_DNA"/>
</dbReference>
<evidence type="ECO:0008006" key="4">
    <source>
        <dbReference type="Google" id="ProtNLM"/>
    </source>
</evidence>
<reference evidence="2 3" key="1">
    <citation type="submission" date="2024-04" db="EMBL/GenBank/DDBJ databases">
        <title>Symmetric and asymmetric DNA N6-adenine methylation regulates different biological responses in Mucorales.</title>
        <authorList>
            <consortium name="Lawrence Berkeley National Laboratory"/>
            <person name="Lax C."/>
            <person name="Mondo S.J."/>
            <person name="Osorio-Concepcion M."/>
            <person name="Muszewska A."/>
            <person name="Corrochano-Luque M."/>
            <person name="Gutierrez G."/>
            <person name="Riley R."/>
            <person name="Lipzen A."/>
            <person name="Guo J."/>
            <person name="Hundley H."/>
            <person name="Amirebrahimi M."/>
            <person name="Ng V."/>
            <person name="Lorenzo-Gutierrez D."/>
            <person name="Binder U."/>
            <person name="Yang J."/>
            <person name="Song Y."/>
            <person name="Canovas D."/>
            <person name="Navarro E."/>
            <person name="Freitag M."/>
            <person name="Gabaldon T."/>
            <person name="Grigoriev I.V."/>
            <person name="Corrochano L.M."/>
            <person name="Nicolas F.E."/>
            <person name="Garre V."/>
        </authorList>
    </citation>
    <scope>NUCLEOTIDE SEQUENCE [LARGE SCALE GENOMIC DNA]</scope>
    <source>
        <strain evidence="2 3">L51</strain>
    </source>
</reference>
<keyword evidence="1" id="KW-0812">Transmembrane</keyword>
<protein>
    <recommendedName>
        <fullName evidence="4">C2H2-type zinc finger transcription factor</fullName>
    </recommendedName>
</protein>
<evidence type="ECO:0000256" key="1">
    <source>
        <dbReference type="SAM" id="Phobius"/>
    </source>
</evidence>
<name>A0ABR3B9U6_PHYBL</name>
<gene>
    <name evidence="2" type="ORF">J3Q64DRAFT_1721616</name>
</gene>
<comment type="caution">
    <text evidence="2">The sequence shown here is derived from an EMBL/GenBank/DDBJ whole genome shotgun (WGS) entry which is preliminary data.</text>
</comment>
<keyword evidence="1" id="KW-0472">Membrane</keyword>
<feature type="transmembrane region" description="Helical" evidence="1">
    <location>
        <begin position="111"/>
        <end position="131"/>
    </location>
</feature>
<keyword evidence="3" id="KW-1185">Reference proteome</keyword>
<dbReference type="Proteomes" id="UP001448207">
    <property type="component" value="Unassembled WGS sequence"/>
</dbReference>
<evidence type="ECO:0000313" key="2">
    <source>
        <dbReference type="EMBL" id="KAL0092803.1"/>
    </source>
</evidence>
<evidence type="ECO:0000313" key="3">
    <source>
        <dbReference type="Proteomes" id="UP001448207"/>
    </source>
</evidence>
<sequence>MYESSAFQDETVPHQQYNTLVQVYRTRRRQILSHFETRIECSLSVICDITVKKTQTRTRRAPLYSKMPRLVLQNNFGNRTYDLSSKTNFVPVISLSVELGQLILANCYKCVSLNLTSLVNCAGLFFYFIYSVSNFEFYFYFYFHITVCGTRCLALRGNLGSWFMEIACFSCTILKEEQNTHTHKHARTHSFDIPQLIRFLDN</sequence>
<accession>A0ABR3B9U6</accession>
<proteinExistence type="predicted"/>
<keyword evidence="1" id="KW-1133">Transmembrane helix</keyword>
<organism evidence="2 3">
    <name type="scientific">Phycomyces blakesleeanus</name>
    <dbReference type="NCBI Taxonomy" id="4837"/>
    <lineage>
        <taxon>Eukaryota</taxon>
        <taxon>Fungi</taxon>
        <taxon>Fungi incertae sedis</taxon>
        <taxon>Mucoromycota</taxon>
        <taxon>Mucoromycotina</taxon>
        <taxon>Mucoromycetes</taxon>
        <taxon>Mucorales</taxon>
        <taxon>Phycomycetaceae</taxon>
        <taxon>Phycomyces</taxon>
    </lineage>
</organism>